<name>A0A174ERE7_9BACE</name>
<evidence type="ECO:0008006" key="4">
    <source>
        <dbReference type="Google" id="ProtNLM"/>
    </source>
</evidence>
<dbReference type="Pfam" id="PF16407">
    <property type="entry name" value="PKD_2"/>
    <property type="match status" value="1"/>
</dbReference>
<evidence type="ECO:0000313" key="3">
    <source>
        <dbReference type="Proteomes" id="UP000095517"/>
    </source>
</evidence>
<dbReference type="STRING" id="338188.ERS852397_01948"/>
<evidence type="ECO:0000256" key="1">
    <source>
        <dbReference type="SAM" id="SignalP"/>
    </source>
</evidence>
<organism evidence="2 3">
    <name type="scientific">Bacteroides finegoldii</name>
    <dbReference type="NCBI Taxonomy" id="338188"/>
    <lineage>
        <taxon>Bacteria</taxon>
        <taxon>Pseudomonadati</taxon>
        <taxon>Bacteroidota</taxon>
        <taxon>Bacteroidia</taxon>
        <taxon>Bacteroidales</taxon>
        <taxon>Bacteroidaceae</taxon>
        <taxon>Bacteroides</taxon>
    </lineage>
</organism>
<dbReference type="Proteomes" id="UP000095517">
    <property type="component" value="Unassembled WGS sequence"/>
</dbReference>
<reference evidence="2 3" key="1">
    <citation type="submission" date="2015-09" db="EMBL/GenBank/DDBJ databases">
        <authorList>
            <consortium name="Pathogen Informatics"/>
        </authorList>
    </citation>
    <scope>NUCLEOTIDE SEQUENCE [LARGE SCALE GENOMIC DNA]</scope>
    <source>
        <strain evidence="2 3">2789STDY5608840</strain>
    </source>
</reference>
<dbReference type="RefSeq" id="WP_055278994.1">
    <property type="nucleotide sequence ID" value="NZ_CABIXA010000009.1"/>
</dbReference>
<sequence>MKRVWIYAVVAALAGFVSGCLDDDNNYDYKQINDMEGARDNFQNFKDSYSVVEGEELTFAPAFTFTIDTVAPDVSYEWYMDHKLLPDETKPTYTFKSDKCGTYEITIAVVDNKTGVRFAKSTYVQVRSLFQRGWTILSDENGRSVLHFIVPATHTYQMVHEGKVVNRDSLVYHQVMHDIVPELGEEPVGLMENLGYMDYDRLCNVTLFDELVVQQKQWAELNGNTLQREVYTYQEFRDDLPEGFSPVEACMTFSMKAVRDANGRIYWANKADVSDFHSSFYTSVGLNDNMSFSHLFEAYRLNGSRSCVLALTEEDNSFVGILDLGTNGTYTESTVIPEVSMSESGKMCPIEGEYANNFSNIEKEVVDVLPANWVAESFGFFDVTSAEPAWVALLKDKDSEQYELRFFILAVNTAKTVKCSDYCEYSIGAISDYRGMAVFNNRCYVVIADGNQLYYCQYGNDGTNRGELIKLDVTLPAKVKALSGLDLQGEGSSIAPHRGQLGVALEDGSFYIFGIGELKNADGMGTVDCKQLFPDENTPEKDKNFGKIVDMIYKIGRGEDYMSFAF</sequence>
<dbReference type="PROSITE" id="PS51257">
    <property type="entry name" value="PROKAR_LIPOPROTEIN"/>
    <property type="match status" value="1"/>
</dbReference>
<dbReference type="InterPro" id="IPR032183">
    <property type="entry name" value="PKD-like"/>
</dbReference>
<accession>A0A174ERE7</accession>
<feature type="chain" id="PRO_5008020985" description="PKD domain-containing protein" evidence="1">
    <location>
        <begin position="23"/>
        <end position="566"/>
    </location>
</feature>
<feature type="signal peptide" evidence="1">
    <location>
        <begin position="1"/>
        <end position="22"/>
    </location>
</feature>
<proteinExistence type="predicted"/>
<dbReference type="AlphaFoldDB" id="A0A174ERE7"/>
<gene>
    <name evidence="2" type="ORF">ERS852397_01948</name>
</gene>
<keyword evidence="1" id="KW-0732">Signal</keyword>
<evidence type="ECO:0000313" key="2">
    <source>
        <dbReference type="EMBL" id="CUO40493.1"/>
    </source>
</evidence>
<dbReference type="CDD" id="cd00146">
    <property type="entry name" value="PKD"/>
    <property type="match status" value="1"/>
</dbReference>
<dbReference type="EMBL" id="CYZH01000009">
    <property type="protein sequence ID" value="CUO40493.1"/>
    <property type="molecule type" value="Genomic_DNA"/>
</dbReference>
<protein>
    <recommendedName>
        <fullName evidence="4">PKD domain-containing protein</fullName>
    </recommendedName>
</protein>